<dbReference type="EMBL" id="JACHEB010000013">
    <property type="protein sequence ID" value="MBB5331188.1"/>
    <property type="molecule type" value="Genomic_DNA"/>
</dbReference>
<gene>
    <name evidence="1" type="ORF">HDF14_004826</name>
</gene>
<dbReference type="AlphaFoldDB" id="A0A9X0QIR5"/>
<accession>A0A9X0QIR5</accession>
<sequence>MASAQTNIDPSSNAVNAPNPASSLLISLGSLPQEAFDATLANLALAFPNDTVLVATPDAAPQLSSGGPLRLIPYTPTSVSATPWVLTAADYLNAYKLAQENNAATCLLLGAECQSLHPEAIRALAKSALTSDLAVAHYHLGPREGLANSAILYPVTRALFGTRPRFPLALDLGLSLRMAGRLAAVAQRFTATSQDDSFLWPLAEAATANFTIAEVEVIPRTLPQPNARDLNSLLALIAGSFFSDIDTKASFWQRARGTQPAPSLPQTVSVTEPPDIAPMLEAFRLAYSNLHEIWSLVLPPNSLLGLKKLSILQPENFRMPDNLWARIVYDFILAYRLRTINRGHLLGALTPLYLAWVASHLTLISTGTAPEKHIQDLALAFEADKPYLVSRWRWPDRFNP</sequence>
<organism evidence="1 2">
    <name type="scientific">Tunturiibacter gelidiferens</name>
    <dbReference type="NCBI Taxonomy" id="3069689"/>
    <lineage>
        <taxon>Bacteria</taxon>
        <taxon>Pseudomonadati</taxon>
        <taxon>Acidobacteriota</taxon>
        <taxon>Terriglobia</taxon>
        <taxon>Terriglobales</taxon>
        <taxon>Acidobacteriaceae</taxon>
        <taxon>Tunturiibacter</taxon>
    </lineage>
</organism>
<dbReference type="Proteomes" id="UP000535182">
    <property type="component" value="Unassembled WGS sequence"/>
</dbReference>
<dbReference type="RefSeq" id="WP_183981050.1">
    <property type="nucleotide sequence ID" value="NZ_JACHEB010000013.1"/>
</dbReference>
<keyword evidence="2" id="KW-1185">Reference proteome</keyword>
<reference evidence="1 2" key="1">
    <citation type="submission" date="2020-08" db="EMBL/GenBank/DDBJ databases">
        <title>Genomic Encyclopedia of Type Strains, Phase IV (KMG-V): Genome sequencing to study the core and pangenomes of soil and plant-associated prokaryotes.</title>
        <authorList>
            <person name="Whitman W."/>
        </authorList>
    </citation>
    <scope>NUCLEOTIDE SEQUENCE [LARGE SCALE GENOMIC DNA]</scope>
    <source>
        <strain evidence="1 2">X5P2</strain>
    </source>
</reference>
<evidence type="ECO:0000313" key="1">
    <source>
        <dbReference type="EMBL" id="MBB5331188.1"/>
    </source>
</evidence>
<protein>
    <submittedName>
        <fullName evidence="1">Uncharacterized protein</fullName>
    </submittedName>
</protein>
<evidence type="ECO:0000313" key="2">
    <source>
        <dbReference type="Proteomes" id="UP000535182"/>
    </source>
</evidence>
<proteinExistence type="predicted"/>
<name>A0A9X0QIR5_9BACT</name>
<comment type="caution">
    <text evidence="1">The sequence shown here is derived from an EMBL/GenBank/DDBJ whole genome shotgun (WGS) entry which is preliminary data.</text>
</comment>